<dbReference type="Gene3D" id="3.40.50.300">
    <property type="entry name" value="P-loop containing nucleotide triphosphate hydrolases"/>
    <property type="match status" value="1"/>
</dbReference>
<dbReference type="FunFam" id="1.10.10.10:FF:000322">
    <property type="entry name" value="Probable disease resistance protein At1g63360"/>
    <property type="match status" value="1"/>
</dbReference>
<protein>
    <submittedName>
        <fullName evidence="9">Uncharacterized protein</fullName>
    </submittedName>
</protein>
<reference evidence="9 10" key="1">
    <citation type="submission" date="2023-10" db="EMBL/GenBank/DDBJ databases">
        <title>Genome-Wide Identification Analysis in wild type Solanum Pinnatisectum Reveals Some Genes Defensing Phytophthora Infestans.</title>
        <authorList>
            <person name="Sun C."/>
        </authorList>
    </citation>
    <scope>NUCLEOTIDE SEQUENCE [LARGE SCALE GENOMIC DNA]</scope>
    <source>
        <strain evidence="9">LQN</strain>
        <tissue evidence="9">Leaf</tissue>
    </source>
</reference>
<dbReference type="PANTHER" id="PTHR15140">
    <property type="entry name" value="TUBULIN-SPECIFIC CHAPERONE E"/>
    <property type="match status" value="1"/>
</dbReference>
<dbReference type="EMBL" id="JAWPEI010000008">
    <property type="protein sequence ID" value="KAK4717517.1"/>
    <property type="molecule type" value="Genomic_DNA"/>
</dbReference>
<feature type="domain" description="Disease resistance protein winged helix" evidence="8">
    <location>
        <begin position="714"/>
        <end position="780"/>
    </location>
</feature>
<name>A0AAV9KVR7_9SOLN</name>
<dbReference type="AlphaFoldDB" id="A0AAV9KVR7"/>
<keyword evidence="6" id="KW-0067">ATP-binding</keyword>
<keyword evidence="3" id="KW-0677">Repeat</keyword>
<evidence type="ECO:0000256" key="6">
    <source>
        <dbReference type="ARBA" id="ARBA00022840"/>
    </source>
</evidence>
<dbReference type="GO" id="GO:0043531">
    <property type="term" value="F:ADP binding"/>
    <property type="evidence" value="ECO:0007669"/>
    <property type="project" value="InterPro"/>
</dbReference>
<dbReference type="GO" id="GO:0005524">
    <property type="term" value="F:ATP binding"/>
    <property type="evidence" value="ECO:0007669"/>
    <property type="project" value="UniProtKB-KW"/>
</dbReference>
<evidence type="ECO:0000256" key="4">
    <source>
        <dbReference type="ARBA" id="ARBA00022741"/>
    </source>
</evidence>
<evidence type="ECO:0000256" key="1">
    <source>
        <dbReference type="ARBA" id="ARBA00008894"/>
    </source>
</evidence>
<keyword evidence="10" id="KW-1185">Reference proteome</keyword>
<dbReference type="SUPFAM" id="SSF52058">
    <property type="entry name" value="L domain-like"/>
    <property type="match status" value="1"/>
</dbReference>
<evidence type="ECO:0000259" key="8">
    <source>
        <dbReference type="Pfam" id="PF23559"/>
    </source>
</evidence>
<evidence type="ECO:0000313" key="9">
    <source>
        <dbReference type="EMBL" id="KAK4717517.1"/>
    </source>
</evidence>
<accession>A0AAV9KVR7</accession>
<evidence type="ECO:0000256" key="5">
    <source>
        <dbReference type="ARBA" id="ARBA00022821"/>
    </source>
</evidence>
<dbReference type="InterPro" id="IPR038005">
    <property type="entry name" value="RX-like_CC"/>
</dbReference>
<dbReference type="GO" id="GO:0051607">
    <property type="term" value="P:defense response to virus"/>
    <property type="evidence" value="ECO:0007669"/>
    <property type="project" value="UniProtKB-ARBA"/>
</dbReference>
<evidence type="ECO:0000313" key="10">
    <source>
        <dbReference type="Proteomes" id="UP001311915"/>
    </source>
</evidence>
<dbReference type="InterPro" id="IPR002182">
    <property type="entry name" value="NB-ARC"/>
</dbReference>
<evidence type="ECO:0000256" key="2">
    <source>
        <dbReference type="ARBA" id="ARBA00022614"/>
    </source>
</evidence>
<dbReference type="InterPro" id="IPR036388">
    <property type="entry name" value="WH-like_DNA-bd_sf"/>
</dbReference>
<comment type="similarity">
    <text evidence="1">Belongs to the disease resistance NB-LRR family.</text>
</comment>
<dbReference type="Proteomes" id="UP001311915">
    <property type="component" value="Unassembled WGS sequence"/>
</dbReference>
<keyword evidence="2" id="KW-0433">Leucine-rich repeat</keyword>
<organism evidence="9 10">
    <name type="scientific">Solanum pinnatisectum</name>
    <name type="common">tansyleaf nightshade</name>
    <dbReference type="NCBI Taxonomy" id="50273"/>
    <lineage>
        <taxon>Eukaryota</taxon>
        <taxon>Viridiplantae</taxon>
        <taxon>Streptophyta</taxon>
        <taxon>Embryophyta</taxon>
        <taxon>Tracheophyta</taxon>
        <taxon>Spermatophyta</taxon>
        <taxon>Magnoliopsida</taxon>
        <taxon>eudicotyledons</taxon>
        <taxon>Gunneridae</taxon>
        <taxon>Pentapetalae</taxon>
        <taxon>asterids</taxon>
        <taxon>lamiids</taxon>
        <taxon>Solanales</taxon>
        <taxon>Solanaceae</taxon>
        <taxon>Solanoideae</taxon>
        <taxon>Solaneae</taxon>
        <taxon>Solanum</taxon>
    </lineage>
</organism>
<dbReference type="PRINTS" id="PR00364">
    <property type="entry name" value="DISEASERSIST"/>
</dbReference>
<dbReference type="InterPro" id="IPR027417">
    <property type="entry name" value="P-loop_NTPase"/>
</dbReference>
<dbReference type="Pfam" id="PF23559">
    <property type="entry name" value="WHD_DRP"/>
    <property type="match status" value="1"/>
</dbReference>
<dbReference type="Gene3D" id="3.80.10.10">
    <property type="entry name" value="Ribonuclease Inhibitor"/>
    <property type="match status" value="2"/>
</dbReference>
<dbReference type="Pfam" id="PF00931">
    <property type="entry name" value="NB-ARC"/>
    <property type="match status" value="1"/>
</dbReference>
<evidence type="ECO:0000259" key="7">
    <source>
        <dbReference type="Pfam" id="PF00931"/>
    </source>
</evidence>
<keyword evidence="5" id="KW-0611">Plant defense</keyword>
<dbReference type="Gene3D" id="1.10.10.10">
    <property type="entry name" value="Winged helix-like DNA-binding domain superfamily/Winged helix DNA-binding domain"/>
    <property type="match status" value="1"/>
</dbReference>
<dbReference type="CDD" id="cd14798">
    <property type="entry name" value="RX-CC_like"/>
    <property type="match status" value="1"/>
</dbReference>
<sequence>MTRKRQEVENLLQQILDDDGKEVGCKYLLTSLAGNMDDCISLYHRSKSDATMMDEQLDFLLLNLYHLSKHHAEKMFPGVTQYEVLQNVCGNIRDFHGLIVNGCIKHEMVENVLSLFQLMAERVGRFLWEDQADEDSQLSELDEDDQNDRDPRLFKLAHLLLKIVPTELEVMHICYKNLKASTSAEIGRFIKKLLETSPDILREYLIHLQEHMITVITPSTSGARNIHVMMEFLLIILSDMPKDFIHHDKLFDLLARVGALTREVSTLVHDLEEKLRNKESTDETNCSTLKFLENIELLKEDLKHVYLKVPDSSQCCYPVSDGPLFMHLLQRHLDDLLDSNAYSIALIKEQIGLVKEDLEFIGSFFAIIEQGLYKDLWERVLDVAYEAKDVIDSIIVRDNGLLHLIFSLPITIKKMKLIKEEVSDLHENISKNRGLIVVNSPKKPVESKSLTTDKIIVGFEEETNLILRKLTSGPADLDVISITGMPGSGKTTLAYKVYNDKSVSSHFDLRAWCTVDQGYDEKKLLDKIFNQVSDSNSKLSENIDVADKLRKQLFGKRYLIVLDDVWDTNTWDELTRPFPDGMKGSRIILTTREKEVALHGKLYTAPLNLRLLRSEESWELLEKRAFGNKSCPDELLDVGKEIAKNCKGLPLVADLIAGVIAGREKKKSVWLEVLNNLHSFILKNEVEVMKVIEISYDHLPDHLKPCLLYFVSWPKDSAMAIYELEAAWVAEGFVEKTEMKNMEDVVKIYLDDLISSSLVICFNKIGDYPTCRLHDLVHDFCLIKARKEKLFDRISSSAPSDLLPRQITIDYDDDEEHFGLNFVLFGSNKKRHSGKHLYSLRIYGYELNDCLSNACHLRHLRLLRVLHLDPLFINVNDSFLNEICMFNHLRFLRIGTDVKSLPLSFSNLWNLEILWVDNEESTLILLPRIWDLVKLRMLAMIACSFFDMDTDEPILVAEDTKLENLRFLGKLVLSYWADSEDIFKRLPNLQHLAFELKESWDYSTEQFWFPKLDFLTELEDLTVRFERSNTNDCGSSAAINRPWDFHFPSSLKRLCLNKFPLTSDSLSTIARLLNLEELNLYRTIIHGEEWNMGEEDTFENLKCLNLNQVTLSKWEVGEESFPTLEKLKLSECRKLEEIPSSFGDIYSLKIIKLVRSPQLENSALKIKEYAEDMRGGDELQILGQKDIPLFK</sequence>
<dbReference type="InterPro" id="IPR032675">
    <property type="entry name" value="LRR_dom_sf"/>
</dbReference>
<dbReference type="FunFam" id="3.40.50.300:FF:001091">
    <property type="entry name" value="Probable disease resistance protein At1g61300"/>
    <property type="match status" value="1"/>
</dbReference>
<feature type="domain" description="NB-ARC" evidence="7">
    <location>
        <begin position="461"/>
        <end position="630"/>
    </location>
</feature>
<keyword evidence="4" id="KW-0547">Nucleotide-binding</keyword>
<comment type="caution">
    <text evidence="9">The sequence shown here is derived from an EMBL/GenBank/DDBJ whole genome shotgun (WGS) entry which is preliminary data.</text>
</comment>
<dbReference type="InterPro" id="IPR058922">
    <property type="entry name" value="WHD_DRP"/>
</dbReference>
<evidence type="ECO:0000256" key="3">
    <source>
        <dbReference type="ARBA" id="ARBA00022737"/>
    </source>
</evidence>
<gene>
    <name evidence="9" type="ORF">R3W88_015855</name>
</gene>
<dbReference type="SUPFAM" id="SSF52540">
    <property type="entry name" value="P-loop containing nucleoside triphosphate hydrolases"/>
    <property type="match status" value="1"/>
</dbReference>
<proteinExistence type="inferred from homology"/>
<dbReference type="PANTHER" id="PTHR15140:SF52">
    <property type="entry name" value="LATE BLIGHT RESISTANCE PROTEIN HOMOLOG R1A-4"/>
    <property type="match status" value="1"/>
</dbReference>